<feature type="compositionally biased region" description="Basic and acidic residues" evidence="6">
    <location>
        <begin position="1"/>
        <end position="16"/>
    </location>
</feature>
<feature type="region of interest" description="Disordered" evidence="6">
    <location>
        <begin position="1"/>
        <end position="27"/>
    </location>
</feature>
<organism evidence="8 9">
    <name type="scientific">Zingiber officinale</name>
    <name type="common">Ginger</name>
    <name type="synonym">Amomum zingiber</name>
    <dbReference type="NCBI Taxonomy" id="94328"/>
    <lineage>
        <taxon>Eukaryota</taxon>
        <taxon>Viridiplantae</taxon>
        <taxon>Streptophyta</taxon>
        <taxon>Embryophyta</taxon>
        <taxon>Tracheophyta</taxon>
        <taxon>Spermatophyta</taxon>
        <taxon>Magnoliopsida</taxon>
        <taxon>Liliopsida</taxon>
        <taxon>Zingiberales</taxon>
        <taxon>Zingiberaceae</taxon>
        <taxon>Zingiber</taxon>
    </lineage>
</organism>
<evidence type="ECO:0000256" key="6">
    <source>
        <dbReference type="SAM" id="MobiDB-lite"/>
    </source>
</evidence>
<sequence length="371" mass="41683">MENGREKEIYNQERGNHRQSQGTLRRVKEEEEIMKENEKWMYSTQQSEGGVGTSASAGIVSDECLGNTWDSLSVVQSMNFTEANRITSHRDIRLPLDHQLSGLVAGTATLSPSDKGRSHEDMDSFPSSQRHRHNKRKIDSVQNQNVKVEEQHDVLLESVKDQSGKDEKKQNNEISNKNSKGPDASKDDYIHVRAKRGQATNSHSLAERVRREKISERMRLLQDLVPGCNKINGKAMMLDEIINYVQSLQCQVEFLSMKLAAVHPEMTFDLERIVPKDVLQPCYGGSAVLGFSPGMSSFPPHLYASAFQRITQPGTPCVAPTSRDLQQDSLLQVSHLDQHLSPWQNELHIMNPAPCEVATDHIGSFLMAQTP</sequence>
<dbReference type="EMBL" id="JACMSC010000001">
    <property type="protein sequence ID" value="KAG6537378.1"/>
    <property type="molecule type" value="Genomic_DNA"/>
</dbReference>
<evidence type="ECO:0000259" key="7">
    <source>
        <dbReference type="PROSITE" id="PS50888"/>
    </source>
</evidence>
<dbReference type="Proteomes" id="UP000734854">
    <property type="component" value="Unassembled WGS sequence"/>
</dbReference>
<dbReference type="SUPFAM" id="SSF47459">
    <property type="entry name" value="HLH, helix-loop-helix DNA-binding domain"/>
    <property type="match status" value="1"/>
</dbReference>
<proteinExistence type="inferred from homology"/>
<dbReference type="Pfam" id="PF00010">
    <property type="entry name" value="HLH"/>
    <property type="match status" value="1"/>
</dbReference>
<dbReference type="Gene3D" id="4.10.280.10">
    <property type="entry name" value="Helix-loop-helix DNA-binding domain"/>
    <property type="match status" value="1"/>
</dbReference>
<dbReference type="PANTHER" id="PTHR12565">
    <property type="entry name" value="STEROL REGULATORY ELEMENT-BINDING PROTEIN"/>
    <property type="match status" value="1"/>
</dbReference>
<protein>
    <recommendedName>
        <fullName evidence="7">BHLH domain-containing protein</fullName>
    </recommendedName>
</protein>
<dbReference type="GO" id="GO:0005634">
    <property type="term" value="C:nucleus"/>
    <property type="evidence" value="ECO:0007669"/>
    <property type="project" value="UniProtKB-SubCell"/>
</dbReference>
<evidence type="ECO:0000256" key="1">
    <source>
        <dbReference type="ARBA" id="ARBA00004123"/>
    </source>
</evidence>
<evidence type="ECO:0000256" key="2">
    <source>
        <dbReference type="ARBA" id="ARBA00005510"/>
    </source>
</evidence>
<evidence type="ECO:0000313" key="8">
    <source>
        <dbReference type="EMBL" id="KAG6537378.1"/>
    </source>
</evidence>
<reference evidence="8 9" key="1">
    <citation type="submission" date="2020-08" db="EMBL/GenBank/DDBJ databases">
        <title>Plant Genome Project.</title>
        <authorList>
            <person name="Zhang R.-G."/>
        </authorList>
    </citation>
    <scope>NUCLEOTIDE SEQUENCE [LARGE SCALE GENOMIC DNA]</scope>
    <source>
        <tissue evidence="8">Rhizome</tissue>
    </source>
</reference>
<feature type="domain" description="BHLH" evidence="7">
    <location>
        <begin position="198"/>
        <end position="248"/>
    </location>
</feature>
<dbReference type="GO" id="GO:0003700">
    <property type="term" value="F:DNA-binding transcription factor activity"/>
    <property type="evidence" value="ECO:0007669"/>
    <property type="project" value="TreeGrafter"/>
</dbReference>
<feature type="compositionally biased region" description="Basic and acidic residues" evidence="6">
    <location>
        <begin position="147"/>
        <end position="171"/>
    </location>
</feature>
<comment type="similarity">
    <text evidence="2">Belongs to the bHLH protein family.</text>
</comment>
<dbReference type="SMART" id="SM00353">
    <property type="entry name" value="HLH"/>
    <property type="match status" value="1"/>
</dbReference>
<dbReference type="FunFam" id="4.10.280.10:FF:000002">
    <property type="entry name" value="Basic helix-loop-helix transcription factor"/>
    <property type="match status" value="1"/>
</dbReference>
<dbReference type="PANTHER" id="PTHR12565:SF184">
    <property type="entry name" value="BHLH TRANSCRIPTION FACTOR"/>
    <property type="match status" value="1"/>
</dbReference>
<accession>A0A8J5LVX8</accession>
<evidence type="ECO:0000313" key="9">
    <source>
        <dbReference type="Proteomes" id="UP000734854"/>
    </source>
</evidence>
<comment type="caution">
    <text evidence="8">The sequence shown here is derived from an EMBL/GenBank/DDBJ whole genome shotgun (WGS) entry which is preliminary data.</text>
</comment>
<keyword evidence="3" id="KW-0805">Transcription regulation</keyword>
<gene>
    <name evidence="8" type="ORF">ZIOFF_002468</name>
</gene>
<dbReference type="InterPro" id="IPR011598">
    <property type="entry name" value="bHLH_dom"/>
</dbReference>
<evidence type="ECO:0000256" key="3">
    <source>
        <dbReference type="ARBA" id="ARBA00023015"/>
    </source>
</evidence>
<name>A0A8J5LVX8_ZINOF</name>
<dbReference type="InterPro" id="IPR024097">
    <property type="entry name" value="bHLH_ZIP_TF"/>
</dbReference>
<evidence type="ECO:0000256" key="5">
    <source>
        <dbReference type="ARBA" id="ARBA00023242"/>
    </source>
</evidence>
<dbReference type="AlphaFoldDB" id="A0A8J5LVX8"/>
<dbReference type="GO" id="GO:0046983">
    <property type="term" value="F:protein dimerization activity"/>
    <property type="evidence" value="ECO:0007669"/>
    <property type="project" value="InterPro"/>
</dbReference>
<keyword evidence="5" id="KW-0539">Nucleus</keyword>
<comment type="subcellular location">
    <subcellularLocation>
        <location evidence="1">Nucleus</location>
    </subcellularLocation>
</comment>
<dbReference type="CDD" id="cd18919">
    <property type="entry name" value="bHLH_AtBPE_like"/>
    <property type="match status" value="1"/>
</dbReference>
<keyword evidence="9" id="KW-1185">Reference proteome</keyword>
<evidence type="ECO:0000256" key="4">
    <source>
        <dbReference type="ARBA" id="ARBA00023163"/>
    </source>
</evidence>
<dbReference type="InterPro" id="IPR036638">
    <property type="entry name" value="HLH_DNA-bd_sf"/>
</dbReference>
<dbReference type="PROSITE" id="PS50888">
    <property type="entry name" value="BHLH"/>
    <property type="match status" value="1"/>
</dbReference>
<feature type="region of interest" description="Disordered" evidence="6">
    <location>
        <begin position="107"/>
        <end position="186"/>
    </location>
</feature>
<keyword evidence="4" id="KW-0804">Transcription</keyword>